<dbReference type="EMBL" id="LNQP01000041">
    <property type="protein sequence ID" value="KSU87535.1"/>
    <property type="molecule type" value="Genomic_DNA"/>
</dbReference>
<dbReference type="InterPro" id="IPR016181">
    <property type="entry name" value="Acyl_CoA_acyltransferase"/>
</dbReference>
<dbReference type="GO" id="GO:0016747">
    <property type="term" value="F:acyltransferase activity, transferring groups other than amino-acyl groups"/>
    <property type="evidence" value="ECO:0007669"/>
    <property type="project" value="InterPro"/>
</dbReference>
<sequence>MTKTIDLQVVDNVADYISNLSELLVTCVEGGASIGFLPPLSNDQANMYWSGVNQNDTVLLIAASEGKVVGTVQLYLERKENGKHRAEVGKLMTHPGFRRKGIGRLLMEKVEAQAKKHGISLLVLDTREGDPSNELYQAMGYTKAGIIPNYALSANGNLDATVFYYKLV</sequence>
<proteinExistence type="predicted"/>
<accession>A0A0V8JKM0</accession>
<dbReference type="Pfam" id="PF00583">
    <property type="entry name" value="Acetyltransf_1"/>
    <property type="match status" value="1"/>
</dbReference>
<evidence type="ECO:0000256" key="2">
    <source>
        <dbReference type="ARBA" id="ARBA00023315"/>
    </source>
</evidence>
<dbReference type="InterPro" id="IPR050832">
    <property type="entry name" value="Bact_Acetyltransf"/>
</dbReference>
<dbReference type="SUPFAM" id="SSF55729">
    <property type="entry name" value="Acyl-CoA N-acyltransferases (Nat)"/>
    <property type="match status" value="1"/>
</dbReference>
<gene>
    <name evidence="4" type="ORF">AS180_12450</name>
</gene>
<organism evidence="4 5">
    <name type="scientific">Priestia veravalensis</name>
    <dbReference type="NCBI Taxonomy" id="1414648"/>
    <lineage>
        <taxon>Bacteria</taxon>
        <taxon>Bacillati</taxon>
        <taxon>Bacillota</taxon>
        <taxon>Bacilli</taxon>
        <taxon>Bacillales</taxon>
        <taxon>Bacillaceae</taxon>
        <taxon>Priestia</taxon>
    </lineage>
</organism>
<evidence type="ECO:0000259" key="3">
    <source>
        <dbReference type="PROSITE" id="PS51186"/>
    </source>
</evidence>
<comment type="caution">
    <text evidence="4">The sequence shown here is derived from an EMBL/GenBank/DDBJ whole genome shotgun (WGS) entry which is preliminary data.</text>
</comment>
<name>A0A0V8JKM0_9BACI</name>
<dbReference type="InterPro" id="IPR000182">
    <property type="entry name" value="GNAT_dom"/>
</dbReference>
<dbReference type="PROSITE" id="PS51186">
    <property type="entry name" value="GNAT"/>
    <property type="match status" value="1"/>
</dbReference>
<dbReference type="RefSeq" id="WP_025907992.1">
    <property type="nucleotide sequence ID" value="NZ_KQ758656.1"/>
</dbReference>
<reference evidence="4 5" key="1">
    <citation type="submission" date="2015-11" db="EMBL/GenBank/DDBJ databases">
        <title>Bacillus caseinolyticus sp nov.</title>
        <authorList>
            <person name="Dastager S.G."/>
            <person name="Mawlankar R."/>
        </authorList>
    </citation>
    <scope>NUCLEOTIDE SEQUENCE [LARGE SCALE GENOMIC DNA]</scope>
    <source>
        <strain evidence="4 5">SGD-V-76</strain>
    </source>
</reference>
<keyword evidence="5" id="KW-1185">Reference proteome</keyword>
<keyword evidence="1 4" id="KW-0808">Transferase</keyword>
<dbReference type="AlphaFoldDB" id="A0A0V8JKM0"/>
<dbReference type="PANTHER" id="PTHR43877">
    <property type="entry name" value="AMINOALKYLPHOSPHONATE N-ACETYLTRANSFERASE-RELATED-RELATED"/>
    <property type="match status" value="1"/>
</dbReference>
<evidence type="ECO:0000256" key="1">
    <source>
        <dbReference type="ARBA" id="ARBA00022679"/>
    </source>
</evidence>
<evidence type="ECO:0000313" key="5">
    <source>
        <dbReference type="Proteomes" id="UP000053681"/>
    </source>
</evidence>
<dbReference type="Gene3D" id="3.40.630.30">
    <property type="match status" value="1"/>
</dbReference>
<feature type="domain" description="N-acetyltransferase" evidence="3">
    <location>
        <begin position="1"/>
        <end position="168"/>
    </location>
</feature>
<dbReference type="Proteomes" id="UP000053681">
    <property type="component" value="Unassembled WGS sequence"/>
</dbReference>
<evidence type="ECO:0000313" key="4">
    <source>
        <dbReference type="EMBL" id="KSU87535.1"/>
    </source>
</evidence>
<dbReference type="CDD" id="cd04301">
    <property type="entry name" value="NAT_SF"/>
    <property type="match status" value="1"/>
</dbReference>
<protein>
    <submittedName>
        <fullName evidence="4">GCN5 family acetyltransferase</fullName>
    </submittedName>
</protein>
<keyword evidence="2" id="KW-0012">Acyltransferase</keyword>